<dbReference type="RefSeq" id="WP_093369362.1">
    <property type="nucleotide sequence ID" value="NZ_FOQA01000001.1"/>
</dbReference>
<dbReference type="EMBL" id="FOQA01000001">
    <property type="protein sequence ID" value="SFH56168.1"/>
    <property type="molecule type" value="Genomic_DNA"/>
</dbReference>
<protein>
    <submittedName>
        <fullName evidence="1">Phospholipid-binding protein, PBP family</fullName>
    </submittedName>
</protein>
<proteinExistence type="predicted"/>
<dbReference type="OrthoDB" id="9797506at2"/>
<dbReference type="CDD" id="cd00865">
    <property type="entry name" value="PEBP_bact_arch"/>
    <property type="match status" value="1"/>
</dbReference>
<dbReference type="Gene3D" id="3.90.280.10">
    <property type="entry name" value="PEBP-like"/>
    <property type="match status" value="1"/>
</dbReference>
<keyword evidence="2" id="KW-1185">Reference proteome</keyword>
<dbReference type="PANTHER" id="PTHR30289:SF1">
    <property type="entry name" value="PEBP (PHOSPHATIDYLETHANOLAMINE-BINDING PROTEIN) FAMILY PROTEIN"/>
    <property type="match status" value="1"/>
</dbReference>
<dbReference type="InterPro" id="IPR008914">
    <property type="entry name" value="PEBP"/>
</dbReference>
<accession>A0A1I3B1F1</accession>
<evidence type="ECO:0000313" key="2">
    <source>
        <dbReference type="Proteomes" id="UP000199287"/>
    </source>
</evidence>
<sequence>MAFALSELKLTSSAFEFGKKIPQKHTGEGVDVSPSLSWQNIPEGTKSFAVVCHDPDAPKIEPGNYGFVHWVLYNIPGDVTALPEGVGDFTAGMNDFGKEGFMGPMPPEGHGPHYYYFMIFALDENLHLEAGLTLWELFEKIEPHVLGMNRLIGEYERF</sequence>
<gene>
    <name evidence="1" type="ORF">SAMN05192551_101526</name>
</gene>
<dbReference type="InterPro" id="IPR005247">
    <property type="entry name" value="YbhB_YbcL/LppC-like"/>
</dbReference>
<dbReference type="STRING" id="69895.SAMN05192551_101526"/>
<dbReference type="PANTHER" id="PTHR30289">
    <property type="entry name" value="UNCHARACTERIZED PROTEIN YBCL-RELATED"/>
    <property type="match status" value="1"/>
</dbReference>
<organism evidence="1 2">
    <name type="scientific">Tindallia magadiensis</name>
    <dbReference type="NCBI Taxonomy" id="69895"/>
    <lineage>
        <taxon>Bacteria</taxon>
        <taxon>Bacillati</taxon>
        <taxon>Bacillota</taxon>
        <taxon>Clostridia</taxon>
        <taxon>Peptostreptococcales</taxon>
        <taxon>Tindalliaceae</taxon>
        <taxon>Tindallia</taxon>
    </lineage>
</organism>
<dbReference type="Proteomes" id="UP000199287">
    <property type="component" value="Unassembled WGS sequence"/>
</dbReference>
<evidence type="ECO:0000313" key="1">
    <source>
        <dbReference type="EMBL" id="SFH56168.1"/>
    </source>
</evidence>
<dbReference type="AlphaFoldDB" id="A0A1I3B1F1"/>
<reference evidence="2" key="1">
    <citation type="submission" date="2016-10" db="EMBL/GenBank/DDBJ databases">
        <authorList>
            <person name="Varghese N."/>
            <person name="Submissions S."/>
        </authorList>
    </citation>
    <scope>NUCLEOTIDE SEQUENCE [LARGE SCALE GENOMIC DNA]</scope>
    <source>
        <strain evidence="2">Z-7934</strain>
    </source>
</reference>
<name>A0A1I3B1F1_9FIRM</name>
<dbReference type="SUPFAM" id="SSF49777">
    <property type="entry name" value="PEBP-like"/>
    <property type="match status" value="1"/>
</dbReference>
<dbReference type="Pfam" id="PF01161">
    <property type="entry name" value="PBP"/>
    <property type="match status" value="1"/>
</dbReference>
<dbReference type="InterPro" id="IPR036610">
    <property type="entry name" value="PEBP-like_sf"/>
</dbReference>
<dbReference type="NCBIfam" id="TIGR00481">
    <property type="entry name" value="YbhB/YbcL family Raf kinase inhibitor-like protein"/>
    <property type="match status" value="1"/>
</dbReference>